<evidence type="ECO:0000256" key="2">
    <source>
        <dbReference type="ARBA" id="ARBA00004922"/>
    </source>
</evidence>
<evidence type="ECO:0000256" key="3">
    <source>
        <dbReference type="ARBA" id="ARBA00007658"/>
    </source>
</evidence>
<keyword evidence="7 12" id="KW-1015">Disulfide bond</keyword>
<reference evidence="16" key="1">
    <citation type="journal article" date="2021" name="New Phytol.">
        <title>Evolutionary innovations through gain and loss of genes in the ectomycorrhizal Boletales.</title>
        <authorList>
            <person name="Wu G."/>
            <person name="Miyauchi S."/>
            <person name="Morin E."/>
            <person name="Kuo A."/>
            <person name="Drula E."/>
            <person name="Varga T."/>
            <person name="Kohler A."/>
            <person name="Feng B."/>
            <person name="Cao Y."/>
            <person name="Lipzen A."/>
            <person name="Daum C."/>
            <person name="Hundley H."/>
            <person name="Pangilinan J."/>
            <person name="Johnson J."/>
            <person name="Barry K."/>
            <person name="LaButti K."/>
            <person name="Ng V."/>
            <person name="Ahrendt S."/>
            <person name="Min B."/>
            <person name="Choi I.G."/>
            <person name="Park H."/>
            <person name="Plett J.M."/>
            <person name="Magnuson J."/>
            <person name="Spatafora J.W."/>
            <person name="Nagy L.G."/>
            <person name="Henrissat B."/>
            <person name="Grigoriev I.V."/>
            <person name="Yang Z.L."/>
            <person name="Xu J."/>
            <person name="Martin F.M."/>
        </authorList>
    </citation>
    <scope>NUCLEOTIDE SEQUENCE</scope>
    <source>
        <strain evidence="16">KKN 215</strain>
    </source>
</reference>
<comment type="similarity">
    <text evidence="3 13">Belongs to the glycosyl hydrolase 47 family.</text>
</comment>
<evidence type="ECO:0000256" key="11">
    <source>
        <dbReference type="PIRSR" id="PIRSR601382-2"/>
    </source>
</evidence>
<evidence type="ECO:0000256" key="4">
    <source>
        <dbReference type="ARBA" id="ARBA00022723"/>
    </source>
</evidence>
<feature type="region of interest" description="Disordered" evidence="14">
    <location>
        <begin position="1"/>
        <end position="21"/>
    </location>
</feature>
<evidence type="ECO:0000256" key="8">
    <source>
        <dbReference type="ARBA" id="ARBA00047669"/>
    </source>
</evidence>
<comment type="catalytic activity">
    <reaction evidence="8">
        <text>N(4)-(alpha-D-Man-(1-&gt;2)-alpha-D-Man-(1-&gt;2)-alpha-D-Man-(1-&gt;3)-[alpha-D-Man-(1-&gt;3)-[alpha-D-Man-(1-&gt;2)-alpha-D-Man-(1-&gt;6)]-alpha-D-Man-(1-&gt;6)]-beta-D-Man-(1-&gt;4)-beta-D-GlcNAc-(1-&gt;4)-beta-D-GlcNAc)-L-asparaginyl-[protein] (N-glucan mannose isomer 8A1,2,3B1,3) + 3 H2O = N(4)-(alpha-D-Man-(1-&gt;3)-[alpha-D-Man-(1-&gt;3)-[alpha-D-Man-(1-&gt;6)]-alpha-D-Man-(1-&gt;6)]-beta-D-Man-(1-&gt;4)-beta-D-GlcNAc-(1-&gt;4)-beta-D-GlcNAc)-L-asparaginyl-[protein] (N-glucan mannose isomer 5A1,2) + 3 beta-D-mannose</text>
        <dbReference type="Rhea" id="RHEA:56028"/>
        <dbReference type="Rhea" id="RHEA-COMP:14358"/>
        <dbReference type="Rhea" id="RHEA-COMP:14367"/>
        <dbReference type="ChEBI" id="CHEBI:15377"/>
        <dbReference type="ChEBI" id="CHEBI:28563"/>
        <dbReference type="ChEBI" id="CHEBI:59087"/>
        <dbReference type="ChEBI" id="CHEBI:60628"/>
        <dbReference type="EC" id="3.2.1.113"/>
    </reaction>
</comment>
<comment type="caution">
    <text evidence="16">The sequence shown here is derived from an EMBL/GenBank/DDBJ whole genome shotgun (WGS) entry which is preliminary data.</text>
</comment>
<dbReference type="PRINTS" id="PR00747">
    <property type="entry name" value="GLYHDRLASE47"/>
</dbReference>
<dbReference type="GO" id="GO:0016020">
    <property type="term" value="C:membrane"/>
    <property type="evidence" value="ECO:0007669"/>
    <property type="project" value="InterPro"/>
</dbReference>
<feature type="transmembrane region" description="Helical" evidence="15">
    <location>
        <begin position="42"/>
        <end position="58"/>
    </location>
</feature>
<dbReference type="Gene3D" id="1.50.10.10">
    <property type="match status" value="1"/>
</dbReference>
<keyword evidence="15" id="KW-0472">Membrane</keyword>
<evidence type="ECO:0000313" key="17">
    <source>
        <dbReference type="Proteomes" id="UP000813824"/>
    </source>
</evidence>
<organism evidence="16 17">
    <name type="scientific">Cristinia sonorae</name>
    <dbReference type="NCBI Taxonomy" id="1940300"/>
    <lineage>
        <taxon>Eukaryota</taxon>
        <taxon>Fungi</taxon>
        <taxon>Dikarya</taxon>
        <taxon>Basidiomycota</taxon>
        <taxon>Agaricomycotina</taxon>
        <taxon>Agaricomycetes</taxon>
        <taxon>Agaricomycetidae</taxon>
        <taxon>Agaricales</taxon>
        <taxon>Pleurotineae</taxon>
        <taxon>Stephanosporaceae</taxon>
        <taxon>Cristinia</taxon>
    </lineage>
</organism>
<dbReference type="OrthoDB" id="8118055at2759"/>
<dbReference type="Pfam" id="PF01532">
    <property type="entry name" value="Glyco_hydro_47"/>
    <property type="match status" value="1"/>
</dbReference>
<keyword evidence="15" id="KW-0812">Transmembrane</keyword>
<gene>
    <name evidence="16" type="ORF">BXZ70DRAFT_1034040</name>
</gene>
<feature type="active site" evidence="10">
    <location>
        <position position="492"/>
    </location>
</feature>
<comment type="catalytic activity">
    <reaction evidence="9">
        <text>N(4)-(alpha-D-Man-(1-&gt;2)-alpha-D-Man-(1-&gt;2)-alpha-D-Man-(1-&gt;3)-[alpha-D-Man-(1-&gt;2)-alpha-D-Man-(1-&gt;3)-[alpha-D-Man-(1-&gt;2)-alpha-D-Man-(1-&gt;6)]-alpha-D-Man-(1-&gt;6)]-beta-D-Man-(1-&gt;4)-beta-D-GlcNAc-(1-&gt;4)-beta-D-GlcNAc)-L-asparaginyl-[protein] (N-glucan mannose isomer 9A1,2,3B1,2,3) + 4 H2O = N(4)-(alpha-D-Man-(1-&gt;3)-[alpha-D-Man-(1-&gt;3)-[alpha-D-Man-(1-&gt;6)]-alpha-D-Man-(1-&gt;6)]-beta-D-Man-(1-&gt;4)-beta-D-GlcNAc-(1-&gt;4)-beta-D-GlcNAc)-L-asparaginyl-[protein] (N-glucan mannose isomer 5A1,2) + 4 beta-D-mannose</text>
        <dbReference type="Rhea" id="RHEA:56008"/>
        <dbReference type="Rhea" id="RHEA-COMP:14356"/>
        <dbReference type="Rhea" id="RHEA-COMP:14367"/>
        <dbReference type="ChEBI" id="CHEBI:15377"/>
        <dbReference type="ChEBI" id="CHEBI:28563"/>
        <dbReference type="ChEBI" id="CHEBI:59087"/>
        <dbReference type="ChEBI" id="CHEBI:139493"/>
        <dbReference type="EC" id="3.2.1.113"/>
    </reaction>
</comment>
<dbReference type="InterPro" id="IPR001382">
    <property type="entry name" value="Glyco_hydro_47"/>
</dbReference>
<dbReference type="GO" id="GO:0036503">
    <property type="term" value="P:ERAD pathway"/>
    <property type="evidence" value="ECO:0007669"/>
    <property type="project" value="UniProtKB-ARBA"/>
</dbReference>
<accession>A0A8K0UJK2</accession>
<dbReference type="InterPro" id="IPR012341">
    <property type="entry name" value="6hp_glycosidase-like_sf"/>
</dbReference>
<evidence type="ECO:0000256" key="15">
    <source>
        <dbReference type="SAM" id="Phobius"/>
    </source>
</evidence>
<keyword evidence="15" id="KW-1133">Transmembrane helix</keyword>
<dbReference type="GO" id="GO:0005509">
    <property type="term" value="F:calcium ion binding"/>
    <property type="evidence" value="ECO:0007669"/>
    <property type="project" value="InterPro"/>
</dbReference>
<keyword evidence="13" id="KW-0326">Glycosidase</keyword>
<keyword evidence="17" id="KW-1185">Reference proteome</keyword>
<dbReference type="AlphaFoldDB" id="A0A8K0UJK2"/>
<dbReference type="GO" id="GO:0005975">
    <property type="term" value="P:carbohydrate metabolic process"/>
    <property type="evidence" value="ECO:0007669"/>
    <property type="project" value="InterPro"/>
</dbReference>
<keyword evidence="6 11" id="KW-0106">Calcium</keyword>
<evidence type="ECO:0000256" key="6">
    <source>
        <dbReference type="ARBA" id="ARBA00022837"/>
    </source>
</evidence>
<evidence type="ECO:0000256" key="7">
    <source>
        <dbReference type="ARBA" id="ARBA00023157"/>
    </source>
</evidence>
<comment type="cofactor">
    <cofactor evidence="1 11">
        <name>Ca(2+)</name>
        <dbReference type="ChEBI" id="CHEBI:29108"/>
    </cofactor>
</comment>
<comment type="pathway">
    <text evidence="2">Protein modification; protein glycosylation.</text>
</comment>
<feature type="binding site" evidence="11">
    <location>
        <position position="579"/>
    </location>
    <ligand>
        <name>Ca(2+)</name>
        <dbReference type="ChEBI" id="CHEBI:29108"/>
    </ligand>
</feature>
<dbReference type="PANTHER" id="PTHR11742:SF55">
    <property type="entry name" value="ENDOPLASMIC RETICULUM MANNOSYL-OLIGOSACCHARIDE 1,2-ALPHA-MANNOSIDASE"/>
    <property type="match status" value="1"/>
</dbReference>
<feature type="active site" description="Proton donor" evidence="10">
    <location>
        <position position="450"/>
    </location>
</feature>
<feature type="active site" description="Proton donor" evidence="10">
    <location>
        <position position="184"/>
    </location>
</feature>
<protein>
    <recommendedName>
        <fullName evidence="13">alpha-1,2-Mannosidase</fullName>
        <ecNumber evidence="13">3.2.1.-</ecNumber>
    </recommendedName>
</protein>
<evidence type="ECO:0000256" key="9">
    <source>
        <dbReference type="ARBA" id="ARBA00048605"/>
    </source>
</evidence>
<evidence type="ECO:0000256" key="13">
    <source>
        <dbReference type="RuleBase" id="RU361193"/>
    </source>
</evidence>
<dbReference type="InterPro" id="IPR036026">
    <property type="entry name" value="Seven-hairpin_glycosidases"/>
</dbReference>
<evidence type="ECO:0000256" key="12">
    <source>
        <dbReference type="PIRSR" id="PIRSR601382-3"/>
    </source>
</evidence>
<dbReference type="EC" id="3.2.1.-" evidence="13"/>
<proteinExistence type="inferred from homology"/>
<evidence type="ECO:0000256" key="10">
    <source>
        <dbReference type="PIRSR" id="PIRSR601382-1"/>
    </source>
</evidence>
<dbReference type="Proteomes" id="UP000813824">
    <property type="component" value="Unassembled WGS sequence"/>
</dbReference>
<evidence type="ECO:0000313" key="16">
    <source>
        <dbReference type="EMBL" id="KAH8094676.1"/>
    </source>
</evidence>
<sequence>MPSDAGLRKRKKGNNSAKVKSEAEEQDALVGLLNGGTGKTGFFLYIALVLGTAGFVLWQNPSWSNQLLSFFGSSTPSGTPTSAPTGSTPYVVDFTADVPKRQAVVDAFKHAWLAYERDAMGADEYHPISHKGSNLSDAGGIGYTIVDSIDTMQIMGLTDEYERARDWVEKKLDFNKDGKFNTFETTIRVLGGLLSAYHFSSDPLFLDKAKDLADRILPAFDTPSGLPVSMINLAQRVGVSDVDNRGLVSTAEASTLQLEFRYLSLLTDDEEYWRKAEKVMQVIKGAHLATGLASIFMNPEDGRFVLAAIRLGSRGDSYYEYLLKQYIQTNMTELVYRDMYDDAMNGVHQHLIQKSYKAGLIYISELIPEHNRMGSDITWRLSPKQDHLVCFFGGSLMLGATVTGAINPPVSIPPQQHEFTEQGWRDWNTGKGLTETCVKTHDTATGLSPEIVHFRIPRDGLDGTVAPDDWYIKGARRGEPPPYDARYILRPETVESLFIAFRLTGDPRYRAQGWSIFQAIEKHCKVPTGGYASILNVDEVPAEMEDKMETFLMSETLKYLYLLFDDATTLPLSEYVFNTEAHPLPIFNPTIRTGFS</sequence>
<evidence type="ECO:0000256" key="1">
    <source>
        <dbReference type="ARBA" id="ARBA00001913"/>
    </source>
</evidence>
<feature type="active site" evidence="10">
    <location>
        <position position="316"/>
    </location>
</feature>
<evidence type="ECO:0000256" key="5">
    <source>
        <dbReference type="ARBA" id="ARBA00022801"/>
    </source>
</evidence>
<dbReference type="EMBL" id="JAEVFJ010000025">
    <property type="protein sequence ID" value="KAH8094676.1"/>
    <property type="molecule type" value="Genomic_DNA"/>
</dbReference>
<dbReference type="SUPFAM" id="SSF48225">
    <property type="entry name" value="Seven-hairpin glycosidases"/>
    <property type="match status" value="1"/>
</dbReference>
<name>A0A8K0UJK2_9AGAR</name>
<evidence type="ECO:0000256" key="14">
    <source>
        <dbReference type="SAM" id="MobiDB-lite"/>
    </source>
</evidence>
<dbReference type="GO" id="GO:0004571">
    <property type="term" value="F:mannosyl-oligosaccharide 1,2-alpha-mannosidase activity"/>
    <property type="evidence" value="ECO:0007669"/>
    <property type="project" value="UniProtKB-EC"/>
</dbReference>
<dbReference type="PANTHER" id="PTHR11742">
    <property type="entry name" value="MANNOSYL-OLIGOSACCHARIDE ALPHA-1,2-MANNOSIDASE-RELATED"/>
    <property type="match status" value="1"/>
</dbReference>
<keyword evidence="5 13" id="KW-0378">Hydrolase</keyword>
<dbReference type="InterPro" id="IPR050749">
    <property type="entry name" value="Glycosyl_Hydrolase_47"/>
</dbReference>
<keyword evidence="4 11" id="KW-0479">Metal-binding</keyword>
<dbReference type="GO" id="GO:0005783">
    <property type="term" value="C:endoplasmic reticulum"/>
    <property type="evidence" value="ECO:0007669"/>
    <property type="project" value="TreeGrafter"/>
</dbReference>
<feature type="disulfide bond" evidence="12">
    <location>
        <begin position="390"/>
        <end position="437"/>
    </location>
</feature>